<name>A0A9J6RLU5_9GAMM</name>
<evidence type="ECO:0000313" key="1">
    <source>
        <dbReference type="EMBL" id="MCZ0865686.1"/>
    </source>
</evidence>
<keyword evidence="2" id="KW-1185">Reference proteome</keyword>
<dbReference type="RefSeq" id="WP_258331830.1">
    <property type="nucleotide sequence ID" value="NZ_JAPTGG010000008.1"/>
</dbReference>
<evidence type="ECO:0000313" key="2">
    <source>
        <dbReference type="Proteomes" id="UP001069090"/>
    </source>
</evidence>
<organism evidence="1 2">
    <name type="scientific">Dasania phycosphaerae</name>
    <dbReference type="NCBI Taxonomy" id="2950436"/>
    <lineage>
        <taxon>Bacteria</taxon>
        <taxon>Pseudomonadati</taxon>
        <taxon>Pseudomonadota</taxon>
        <taxon>Gammaproteobacteria</taxon>
        <taxon>Cellvibrionales</taxon>
        <taxon>Spongiibacteraceae</taxon>
        <taxon>Dasania</taxon>
    </lineage>
</organism>
<gene>
    <name evidence="1" type="ORF">O0V09_10760</name>
</gene>
<dbReference type="AlphaFoldDB" id="A0A9J6RLU5"/>
<dbReference type="Gene3D" id="3.40.50.2000">
    <property type="entry name" value="Glycogen Phosphorylase B"/>
    <property type="match status" value="1"/>
</dbReference>
<comment type="caution">
    <text evidence="1">The sequence shown here is derived from an EMBL/GenBank/DDBJ whole genome shotgun (WGS) entry which is preliminary data.</text>
</comment>
<dbReference type="Proteomes" id="UP001069090">
    <property type="component" value="Unassembled WGS sequence"/>
</dbReference>
<dbReference type="SUPFAM" id="SSF53756">
    <property type="entry name" value="UDP-Glycosyltransferase/glycogen phosphorylase"/>
    <property type="match status" value="1"/>
</dbReference>
<accession>A0A9J6RLU5</accession>
<reference evidence="1 2" key="1">
    <citation type="submission" date="2022-12" db="EMBL/GenBank/DDBJ databases">
        <title>Dasania phycosphaerae sp. nov., isolated from particulate material of the south coast of Korea.</title>
        <authorList>
            <person name="Jiang Y."/>
        </authorList>
    </citation>
    <scope>NUCLEOTIDE SEQUENCE [LARGE SCALE GENOMIC DNA]</scope>
    <source>
        <strain evidence="1 2">GY-19</strain>
    </source>
</reference>
<dbReference type="EMBL" id="JAPTGG010000008">
    <property type="protein sequence ID" value="MCZ0865686.1"/>
    <property type="molecule type" value="Genomic_DNA"/>
</dbReference>
<dbReference type="InterPro" id="IPR005262">
    <property type="entry name" value="MJ1255-like"/>
</dbReference>
<protein>
    <submittedName>
        <fullName evidence="1">Glycosyltransferase</fullName>
    </submittedName>
</protein>
<sequence>MKILYGVQATGNGHISRARMMARYFSKKNIAVDYLFTGRDKKDLFDMQCFGSYSHRKGLSFNVSEGQINYFKTCTDNQLLRFFYDVLRLDLASYDLIISDFEPVSAWAGKLKHKPVLGVGHQYAFADKTPMAGDNLLTRSIMKYFAPVDYPVGLHWAAYNDYTLPPIINTDLKRQHSNNKIVVYLPFENQQRVTRILNQFPQYNFIQYAPAVHEAESYNVTTKKTCYEGFKEDLSLAAAVICNAGFELVSECLYLGLPVLVKPVAGQMEQASNARALQSLGYAEVMNVVNFTSIASWLNTVAAAGPVKPLPIPNVAEALVDWIEQGQWQDRKTLAQQLWQPLQPAMGCDQRYSFNQPQYSF</sequence>
<proteinExistence type="predicted"/>
<dbReference type="Pfam" id="PF13528">
    <property type="entry name" value="Glyco_trans_1_3"/>
    <property type="match status" value="1"/>
</dbReference>
<dbReference type="NCBIfam" id="TIGR00661">
    <property type="entry name" value="MJ1255"/>
    <property type="match status" value="1"/>
</dbReference>